<dbReference type="SUPFAM" id="SSF47598">
    <property type="entry name" value="Ribbon-helix-helix"/>
    <property type="match status" value="1"/>
</dbReference>
<protein>
    <submittedName>
        <fullName evidence="1">Type II toxin-antitoxin system HicB family antitoxin</fullName>
    </submittedName>
</protein>
<evidence type="ECO:0000313" key="2">
    <source>
        <dbReference type="Proteomes" id="UP000642094"/>
    </source>
</evidence>
<dbReference type="Pfam" id="PF05534">
    <property type="entry name" value="HicB"/>
    <property type="match status" value="1"/>
</dbReference>
<accession>A0ABR7ZW38</accession>
<dbReference type="SUPFAM" id="SSF143100">
    <property type="entry name" value="TTHA1013/TTHA0281-like"/>
    <property type="match status" value="1"/>
</dbReference>
<dbReference type="RefSeq" id="WP_190403008.1">
    <property type="nucleotide sequence ID" value="NZ_JACJQB010000012.1"/>
</dbReference>
<proteinExistence type="predicted"/>
<comment type="caution">
    <text evidence="1">The sequence shown here is derived from an EMBL/GenBank/DDBJ whole genome shotgun (WGS) entry which is preliminary data.</text>
</comment>
<dbReference type="InterPro" id="IPR008651">
    <property type="entry name" value="Uncharacterised_HicB"/>
</dbReference>
<dbReference type="Proteomes" id="UP000642094">
    <property type="component" value="Unassembled WGS sequence"/>
</dbReference>
<name>A0ABR7ZW38_9CYAN</name>
<evidence type="ECO:0000313" key="1">
    <source>
        <dbReference type="EMBL" id="MBD2188148.1"/>
    </source>
</evidence>
<keyword evidence="2" id="KW-1185">Reference proteome</keyword>
<gene>
    <name evidence="1" type="ORF">H6F41_08335</name>
</gene>
<reference evidence="1 2" key="1">
    <citation type="journal article" date="2020" name="ISME J.">
        <title>Comparative genomics reveals insights into cyanobacterial evolution and habitat adaptation.</title>
        <authorList>
            <person name="Chen M.Y."/>
            <person name="Teng W.K."/>
            <person name="Zhao L."/>
            <person name="Hu C.X."/>
            <person name="Zhou Y.K."/>
            <person name="Han B.P."/>
            <person name="Song L.R."/>
            <person name="Shu W.S."/>
        </authorList>
    </citation>
    <scope>NUCLEOTIDE SEQUENCE [LARGE SCALE GENOMIC DNA]</scope>
    <source>
        <strain evidence="1 2">FACHB-723</strain>
    </source>
</reference>
<dbReference type="InterPro" id="IPR010985">
    <property type="entry name" value="Ribbon_hlx_hlx"/>
</dbReference>
<dbReference type="EMBL" id="JACJQB010000012">
    <property type="protein sequence ID" value="MBD2188148.1"/>
    <property type="molecule type" value="Genomic_DNA"/>
</dbReference>
<sequence>MINHEHYSYKITWSVEDQEFAGLCAEFPSLSYLHENRSDALEGITNLVKDVVTDMESNGEKIPEPIAEKVYSGKLQVRIPPSLHRRLAMEAAEENVSLNRYMSQKLAG</sequence>
<dbReference type="InterPro" id="IPR035069">
    <property type="entry name" value="TTHA1013/TTHA0281-like"/>
</dbReference>
<organism evidence="1 2">
    <name type="scientific">Pseudanabaena mucicola FACHB-723</name>
    <dbReference type="NCBI Taxonomy" id="2692860"/>
    <lineage>
        <taxon>Bacteria</taxon>
        <taxon>Bacillati</taxon>
        <taxon>Cyanobacteriota</taxon>
        <taxon>Cyanophyceae</taxon>
        <taxon>Pseudanabaenales</taxon>
        <taxon>Pseudanabaenaceae</taxon>
        <taxon>Pseudanabaena</taxon>
    </lineage>
</organism>